<dbReference type="NCBIfam" id="TIGR01494">
    <property type="entry name" value="ATPase_P-type"/>
    <property type="match status" value="1"/>
</dbReference>
<evidence type="ECO:0000256" key="16">
    <source>
        <dbReference type="ARBA" id="ARBA00049289"/>
    </source>
</evidence>
<dbReference type="SFLD" id="SFLDS00003">
    <property type="entry name" value="Haloacid_Dehalogenase"/>
    <property type="match status" value="1"/>
</dbReference>
<feature type="transmembrane region" description="Helical" evidence="17">
    <location>
        <begin position="186"/>
        <end position="204"/>
    </location>
</feature>
<dbReference type="SUPFAM" id="SSF55008">
    <property type="entry name" value="HMA, heavy metal-associated domain"/>
    <property type="match status" value="1"/>
</dbReference>
<evidence type="ECO:0000256" key="3">
    <source>
        <dbReference type="ARBA" id="ARBA00012517"/>
    </source>
</evidence>
<keyword evidence="5" id="KW-0597">Phosphoprotein</keyword>
<dbReference type="InterPro" id="IPR023214">
    <property type="entry name" value="HAD_sf"/>
</dbReference>
<dbReference type="PROSITE" id="PS50846">
    <property type="entry name" value="HMA_2"/>
    <property type="match status" value="1"/>
</dbReference>
<dbReference type="Pfam" id="PF00702">
    <property type="entry name" value="Hydrolase"/>
    <property type="match status" value="1"/>
</dbReference>
<dbReference type="NCBIfam" id="TIGR01511">
    <property type="entry name" value="ATPase-IB1_Cu"/>
    <property type="match status" value="1"/>
</dbReference>
<dbReference type="Gene3D" id="3.40.1110.10">
    <property type="entry name" value="Calcium-transporting ATPase, cytoplasmic domain N"/>
    <property type="match status" value="1"/>
</dbReference>
<keyword evidence="7 17" id="KW-0479">Metal-binding</keyword>
<keyword evidence="12 17" id="KW-1133">Transmembrane helix</keyword>
<dbReference type="InterPro" id="IPR036163">
    <property type="entry name" value="HMA_dom_sf"/>
</dbReference>
<dbReference type="RefSeq" id="WP_204605947.1">
    <property type="nucleotide sequence ID" value="NZ_JBHSED010000025.1"/>
</dbReference>
<dbReference type="InterPro" id="IPR023298">
    <property type="entry name" value="ATPase_P-typ_TM_dom_sf"/>
</dbReference>
<keyword evidence="13" id="KW-0186">Copper</keyword>
<keyword evidence="4" id="KW-0813">Transport</keyword>
<dbReference type="SUPFAM" id="SSF81653">
    <property type="entry name" value="Calcium ATPase, transduction domain A"/>
    <property type="match status" value="1"/>
</dbReference>
<comment type="similarity">
    <text evidence="2 17">Belongs to the cation transport ATPase (P-type) (TC 3.A.3) family. Type IB subfamily.</text>
</comment>
<keyword evidence="8 17" id="KW-0547">Nucleotide-binding</keyword>
<keyword evidence="20" id="KW-1185">Reference proteome</keyword>
<comment type="subcellular location">
    <subcellularLocation>
        <location evidence="17">Cell membrane</location>
    </subcellularLocation>
    <subcellularLocation>
        <location evidence="1">Endomembrane system</location>
        <topology evidence="1">Multi-pass membrane protein</topology>
    </subcellularLocation>
</comment>
<keyword evidence="17" id="KW-1003">Cell membrane</keyword>
<evidence type="ECO:0000256" key="10">
    <source>
        <dbReference type="ARBA" id="ARBA00022840"/>
    </source>
</evidence>
<organism evidence="19 20">
    <name type="scientific">Cohnella boryungensis</name>
    <dbReference type="NCBI Taxonomy" id="768479"/>
    <lineage>
        <taxon>Bacteria</taxon>
        <taxon>Bacillati</taxon>
        <taxon>Bacillota</taxon>
        <taxon>Bacilli</taxon>
        <taxon>Bacillales</taxon>
        <taxon>Paenibacillaceae</taxon>
        <taxon>Cohnella</taxon>
    </lineage>
</organism>
<feature type="transmembrane region" description="Helical" evidence="17">
    <location>
        <begin position="153"/>
        <end position="174"/>
    </location>
</feature>
<dbReference type="CDD" id="cd00371">
    <property type="entry name" value="HMA"/>
    <property type="match status" value="1"/>
</dbReference>
<dbReference type="InterPro" id="IPR027256">
    <property type="entry name" value="P-typ_ATPase_IB"/>
</dbReference>
<evidence type="ECO:0000256" key="7">
    <source>
        <dbReference type="ARBA" id="ARBA00022723"/>
    </source>
</evidence>
<sequence>MDTLRLQISGMTCAACSSRIEKGLQRLDGVQAASVNLATAQAIVRYDRRKVGDDGIRSKIEQLGYGASAAITAPHETHEAEIRSLRARFAVSFLLSLPLFWAMLSHIPLLDRLWIPEVLLSPLLQWGLATVLQFYVGYPFYRGAYLALKQRSANMDSLVALSTSVAYFYSHYLLLQARFEIAHDQLYFDTIAMVLTVILLGKLLEAKAKGRALKDLNELYGLQIRLVRVRKGQGEEWIPAEELRKGEEVIVEAGEWISADGKIIAGSAEVDEALLTGESAPALKSVGDDVYSGTRCLNGALRIRASCDASGTRLSRMIAMVENAQSVKPTLARKVDKAAAVFVPIMVLCAVLTYAYWSWGAEGASAELAIRHSLAVLLIACPCALGLAAPVSILIATALAAKKGILFKDGGAMETLAKVDRLLFDKTGTLTEGKPRLKAIQTTRYSKAYLLRMAAAVERQSAHLLAEAIMEAAEKQGIVVPEATGTMEIPGGGVQGLVEGKQVRVGHRQWIESAAGEASDMDAIFGELPADAAATVLYVTIEGRHSGALLLSDTLRSEAAEVVAKLKPAAKLSIVTGDQPTPAYAIARQAGIEEVRAGCSPERKAAVVEEERRGGHIVAFVGDGNNDAAALAAADVGIAMGGGAGAAMQVGDIVLARNSLSGIADAFRLSKAALKNIKQNIAFAIVYNTAAVPLAAAGYLDPKIACLGMAASSVLVVSNALRLQSVALAERGRE</sequence>
<dbReference type="EC" id="7.2.2.8" evidence="3"/>
<evidence type="ECO:0000256" key="13">
    <source>
        <dbReference type="ARBA" id="ARBA00023008"/>
    </source>
</evidence>
<evidence type="ECO:0000259" key="18">
    <source>
        <dbReference type="PROSITE" id="PS50846"/>
    </source>
</evidence>
<keyword evidence="11" id="KW-1278">Translocase</keyword>
<proteinExistence type="inferred from homology"/>
<dbReference type="EMBL" id="JBHSED010000025">
    <property type="protein sequence ID" value="MFC4304469.1"/>
    <property type="molecule type" value="Genomic_DNA"/>
</dbReference>
<gene>
    <name evidence="19" type="ORF">ACFO1S_13660</name>
</gene>
<evidence type="ECO:0000256" key="8">
    <source>
        <dbReference type="ARBA" id="ARBA00022741"/>
    </source>
</evidence>
<dbReference type="PANTHER" id="PTHR43520">
    <property type="entry name" value="ATP7, ISOFORM B"/>
    <property type="match status" value="1"/>
</dbReference>
<evidence type="ECO:0000256" key="4">
    <source>
        <dbReference type="ARBA" id="ARBA00022448"/>
    </source>
</evidence>
<reference evidence="20" key="1">
    <citation type="journal article" date="2019" name="Int. J. Syst. Evol. Microbiol.">
        <title>The Global Catalogue of Microorganisms (GCM) 10K type strain sequencing project: providing services to taxonomists for standard genome sequencing and annotation.</title>
        <authorList>
            <consortium name="The Broad Institute Genomics Platform"/>
            <consortium name="The Broad Institute Genome Sequencing Center for Infectious Disease"/>
            <person name="Wu L."/>
            <person name="Ma J."/>
        </authorList>
    </citation>
    <scope>NUCLEOTIDE SEQUENCE [LARGE SCALE GENOMIC DNA]</scope>
    <source>
        <strain evidence="20">CGMCC 4.1641</strain>
    </source>
</reference>
<feature type="transmembrane region" description="Helical" evidence="17">
    <location>
        <begin position="338"/>
        <end position="357"/>
    </location>
</feature>
<dbReference type="Pfam" id="PF00122">
    <property type="entry name" value="E1-E2_ATPase"/>
    <property type="match status" value="1"/>
</dbReference>
<comment type="catalytic activity">
    <reaction evidence="16">
        <text>Cu(+)(in) + ATP + H2O = Cu(+)(out) + ADP + phosphate + H(+)</text>
        <dbReference type="Rhea" id="RHEA:25792"/>
        <dbReference type="ChEBI" id="CHEBI:15377"/>
        <dbReference type="ChEBI" id="CHEBI:15378"/>
        <dbReference type="ChEBI" id="CHEBI:30616"/>
        <dbReference type="ChEBI" id="CHEBI:43474"/>
        <dbReference type="ChEBI" id="CHEBI:49552"/>
        <dbReference type="ChEBI" id="CHEBI:456216"/>
        <dbReference type="EC" id="7.2.2.8"/>
    </reaction>
</comment>
<dbReference type="Pfam" id="PF00403">
    <property type="entry name" value="HMA"/>
    <property type="match status" value="1"/>
</dbReference>
<accession>A0ABV8SDP4</accession>
<evidence type="ECO:0000256" key="14">
    <source>
        <dbReference type="ARBA" id="ARBA00023065"/>
    </source>
</evidence>
<dbReference type="InterPro" id="IPR001757">
    <property type="entry name" value="P_typ_ATPase"/>
</dbReference>
<evidence type="ECO:0000256" key="9">
    <source>
        <dbReference type="ARBA" id="ARBA00022796"/>
    </source>
</evidence>
<dbReference type="InterPro" id="IPR036412">
    <property type="entry name" value="HAD-like_sf"/>
</dbReference>
<dbReference type="Proteomes" id="UP001595755">
    <property type="component" value="Unassembled WGS sequence"/>
</dbReference>
<evidence type="ECO:0000256" key="15">
    <source>
        <dbReference type="ARBA" id="ARBA00023136"/>
    </source>
</evidence>
<dbReference type="InterPro" id="IPR006121">
    <property type="entry name" value="HMA_dom"/>
</dbReference>
<dbReference type="PRINTS" id="PR00942">
    <property type="entry name" value="CUATPASEI"/>
</dbReference>
<feature type="domain" description="HMA" evidence="18">
    <location>
        <begin position="2"/>
        <end position="68"/>
    </location>
</feature>
<dbReference type="SUPFAM" id="SSF81665">
    <property type="entry name" value="Calcium ATPase, transmembrane domain M"/>
    <property type="match status" value="1"/>
</dbReference>
<dbReference type="InterPro" id="IPR059000">
    <property type="entry name" value="ATPase_P-type_domA"/>
</dbReference>
<dbReference type="PROSITE" id="PS01047">
    <property type="entry name" value="HMA_1"/>
    <property type="match status" value="1"/>
</dbReference>
<keyword evidence="15 17" id="KW-0472">Membrane</keyword>
<keyword evidence="6 17" id="KW-0812">Transmembrane</keyword>
<dbReference type="NCBIfam" id="TIGR01525">
    <property type="entry name" value="ATPase-IB_hvy"/>
    <property type="match status" value="1"/>
</dbReference>
<dbReference type="PANTHER" id="PTHR43520:SF8">
    <property type="entry name" value="P-TYPE CU(+) TRANSPORTER"/>
    <property type="match status" value="1"/>
</dbReference>
<feature type="transmembrane region" description="Helical" evidence="17">
    <location>
        <begin position="377"/>
        <end position="401"/>
    </location>
</feature>
<dbReference type="InterPro" id="IPR044492">
    <property type="entry name" value="P_typ_ATPase_HD_dom"/>
</dbReference>
<evidence type="ECO:0000256" key="1">
    <source>
        <dbReference type="ARBA" id="ARBA00004127"/>
    </source>
</evidence>
<protein>
    <recommendedName>
        <fullName evidence="3">P-type Cu(+) transporter</fullName>
        <ecNumber evidence="3">7.2.2.8</ecNumber>
    </recommendedName>
</protein>
<evidence type="ECO:0000313" key="19">
    <source>
        <dbReference type="EMBL" id="MFC4304469.1"/>
    </source>
</evidence>
<evidence type="ECO:0000256" key="11">
    <source>
        <dbReference type="ARBA" id="ARBA00022967"/>
    </source>
</evidence>
<evidence type="ECO:0000256" key="12">
    <source>
        <dbReference type="ARBA" id="ARBA00022989"/>
    </source>
</evidence>
<dbReference type="PROSITE" id="PS00154">
    <property type="entry name" value="ATPASE_E1_E2"/>
    <property type="match status" value="1"/>
</dbReference>
<keyword evidence="10 17" id="KW-0067">ATP-binding</keyword>
<evidence type="ECO:0000313" key="20">
    <source>
        <dbReference type="Proteomes" id="UP001595755"/>
    </source>
</evidence>
<name>A0ABV8SDP4_9BACL</name>
<dbReference type="InterPro" id="IPR018303">
    <property type="entry name" value="ATPase_P-typ_P_site"/>
</dbReference>
<dbReference type="PROSITE" id="PS01229">
    <property type="entry name" value="COF_2"/>
    <property type="match status" value="1"/>
</dbReference>
<evidence type="ECO:0000256" key="17">
    <source>
        <dbReference type="RuleBase" id="RU362081"/>
    </source>
</evidence>
<dbReference type="SUPFAM" id="SSF56784">
    <property type="entry name" value="HAD-like"/>
    <property type="match status" value="1"/>
</dbReference>
<feature type="transmembrane region" description="Helical" evidence="17">
    <location>
        <begin position="123"/>
        <end position="141"/>
    </location>
</feature>
<dbReference type="Gene3D" id="3.40.50.1000">
    <property type="entry name" value="HAD superfamily/HAD-like"/>
    <property type="match status" value="1"/>
</dbReference>
<evidence type="ECO:0000256" key="2">
    <source>
        <dbReference type="ARBA" id="ARBA00006024"/>
    </source>
</evidence>
<evidence type="ECO:0000256" key="6">
    <source>
        <dbReference type="ARBA" id="ARBA00022692"/>
    </source>
</evidence>
<comment type="caution">
    <text evidence="19">The sequence shown here is derived from an EMBL/GenBank/DDBJ whole genome shotgun (WGS) entry which is preliminary data.</text>
</comment>
<dbReference type="InterPro" id="IPR017969">
    <property type="entry name" value="Heavy-metal-associated_CS"/>
</dbReference>
<feature type="transmembrane region" description="Helical" evidence="17">
    <location>
        <begin position="85"/>
        <end position="103"/>
    </location>
</feature>
<keyword evidence="14" id="KW-0406">Ion transport</keyword>
<dbReference type="SFLD" id="SFLDF00027">
    <property type="entry name" value="p-type_atpase"/>
    <property type="match status" value="1"/>
</dbReference>
<dbReference type="InterPro" id="IPR008250">
    <property type="entry name" value="ATPase_P-typ_transduc_dom_A_sf"/>
</dbReference>
<dbReference type="SFLD" id="SFLDG00002">
    <property type="entry name" value="C1.7:_P-type_atpase_like"/>
    <property type="match status" value="1"/>
</dbReference>
<dbReference type="Gene3D" id="2.70.150.10">
    <property type="entry name" value="Calcium-transporting ATPase, cytoplasmic transduction domain A"/>
    <property type="match status" value="1"/>
</dbReference>
<dbReference type="PRINTS" id="PR00943">
    <property type="entry name" value="CUATPASE"/>
</dbReference>
<evidence type="ECO:0000256" key="5">
    <source>
        <dbReference type="ARBA" id="ARBA00022553"/>
    </source>
</evidence>
<dbReference type="InterPro" id="IPR023299">
    <property type="entry name" value="ATPase_P-typ_cyto_dom_N"/>
</dbReference>
<keyword evidence="9" id="KW-0187">Copper transport</keyword>
<dbReference type="PRINTS" id="PR00119">
    <property type="entry name" value="CATATPASE"/>
</dbReference>
<dbReference type="Gene3D" id="3.30.70.100">
    <property type="match status" value="1"/>
</dbReference>